<evidence type="ECO:0000256" key="1">
    <source>
        <dbReference type="SAM" id="MobiDB-lite"/>
    </source>
</evidence>
<feature type="non-terminal residue" evidence="2">
    <location>
        <position position="1"/>
    </location>
</feature>
<dbReference type="EMBL" id="KZ305139">
    <property type="protein sequence ID" value="PIA25183.1"/>
    <property type="molecule type" value="Genomic_DNA"/>
</dbReference>
<protein>
    <submittedName>
        <fullName evidence="2">Uncharacterized protein</fullName>
    </submittedName>
</protein>
<dbReference type="AlphaFoldDB" id="A0A2G5C1M6"/>
<name>A0A2G5C1M6_AQUCA</name>
<feature type="region of interest" description="Disordered" evidence="1">
    <location>
        <begin position="67"/>
        <end position="108"/>
    </location>
</feature>
<dbReference type="PANTHER" id="PTHR48238:SF1">
    <property type="entry name" value="(RAPE) HYPOTHETICAL PROTEIN"/>
    <property type="match status" value="1"/>
</dbReference>
<dbReference type="OrthoDB" id="10578971at2759"/>
<keyword evidence="3" id="KW-1185">Reference proteome</keyword>
<evidence type="ECO:0000313" key="2">
    <source>
        <dbReference type="EMBL" id="PIA25183.1"/>
    </source>
</evidence>
<sequence>FCFFCSTFKSRNREREREMLGRVRASPSSLESLELERPSSKLIKGDALSIYEATLEKLRLGSRRALRSSSVETMQIDAPTSSASASPSSSDRHFQSDKNSNKEMEDSCCSSVKMCGFARMGN</sequence>
<evidence type="ECO:0000313" key="3">
    <source>
        <dbReference type="Proteomes" id="UP000230069"/>
    </source>
</evidence>
<reference evidence="2 3" key="1">
    <citation type="submission" date="2017-09" db="EMBL/GenBank/DDBJ databases">
        <title>WGS assembly of Aquilegia coerulea Goldsmith.</title>
        <authorList>
            <person name="Hodges S."/>
            <person name="Kramer E."/>
            <person name="Nordborg M."/>
            <person name="Tomkins J."/>
            <person name="Borevitz J."/>
            <person name="Derieg N."/>
            <person name="Yan J."/>
            <person name="Mihaltcheva S."/>
            <person name="Hayes R.D."/>
            <person name="Rokhsar D."/>
        </authorList>
    </citation>
    <scope>NUCLEOTIDE SEQUENCE [LARGE SCALE GENOMIC DNA]</scope>
    <source>
        <strain evidence="3">cv. Goldsmith</strain>
    </source>
</reference>
<gene>
    <name evidence="2" type="ORF">AQUCO_12300016v1</name>
</gene>
<dbReference type="Proteomes" id="UP000230069">
    <property type="component" value="Unassembled WGS sequence"/>
</dbReference>
<accession>A0A2G5C1M6</accession>
<proteinExistence type="predicted"/>
<feature type="compositionally biased region" description="Basic and acidic residues" evidence="1">
    <location>
        <begin position="90"/>
        <end position="105"/>
    </location>
</feature>
<dbReference type="PANTHER" id="PTHR48238">
    <property type="entry name" value="BNACNNG09570D PROTEIN"/>
    <property type="match status" value="1"/>
</dbReference>
<organism evidence="2 3">
    <name type="scientific">Aquilegia coerulea</name>
    <name type="common">Rocky mountain columbine</name>
    <dbReference type="NCBI Taxonomy" id="218851"/>
    <lineage>
        <taxon>Eukaryota</taxon>
        <taxon>Viridiplantae</taxon>
        <taxon>Streptophyta</taxon>
        <taxon>Embryophyta</taxon>
        <taxon>Tracheophyta</taxon>
        <taxon>Spermatophyta</taxon>
        <taxon>Magnoliopsida</taxon>
        <taxon>Ranunculales</taxon>
        <taxon>Ranunculaceae</taxon>
        <taxon>Thalictroideae</taxon>
        <taxon>Aquilegia</taxon>
    </lineage>
</organism>
<feature type="compositionally biased region" description="Low complexity" evidence="1">
    <location>
        <begin position="78"/>
        <end position="89"/>
    </location>
</feature>